<evidence type="ECO:0000313" key="9">
    <source>
        <dbReference type="Proteomes" id="UP000190027"/>
    </source>
</evidence>
<dbReference type="Pfam" id="PF13247">
    <property type="entry name" value="Fer4_11"/>
    <property type="match status" value="1"/>
</dbReference>
<dbReference type="OrthoDB" id="9789030at2"/>
<reference evidence="8 9" key="1">
    <citation type="submission" date="2017-02" db="EMBL/GenBank/DDBJ databases">
        <authorList>
            <person name="Peterson S.W."/>
        </authorList>
    </citation>
    <scope>NUCLEOTIDE SEQUENCE [LARGE SCALE GENOMIC DNA]</scope>
    <source>
        <strain evidence="8 9">DSM 16080</strain>
    </source>
</reference>
<evidence type="ECO:0000259" key="7">
    <source>
        <dbReference type="PROSITE" id="PS51379"/>
    </source>
</evidence>
<dbReference type="Gene3D" id="3.30.70.20">
    <property type="match status" value="2"/>
</dbReference>
<dbReference type="PANTHER" id="PTHR43545:SF4">
    <property type="entry name" value="IRON-SULFUR PROTEIN"/>
    <property type="match status" value="1"/>
</dbReference>
<dbReference type="EMBL" id="FUYC01000002">
    <property type="protein sequence ID" value="SKA74363.1"/>
    <property type="molecule type" value="Genomic_DNA"/>
</dbReference>
<proteinExistence type="predicted"/>
<keyword evidence="9" id="KW-1185">Reference proteome</keyword>
<sequence length="244" mass="27777">MDGKTFFVDLTKCTACRGCQVACKQWKKLPAEKTVNRGSHQNPEDLSDKTIRLVRFSEQVVDGNLHWLFFPEQCRHCVIPPCQMATYEEGSILHDEETGAVIYTELTAKETFEDILDACPYNIPRQDPETGIIYKCDMCIDRVREGLLPACVQSCPTGTMNFGDREDMLKLAEKSLNEAREKYPEAQLVDPEDVRVIYLAGFAPEKYYATLSAYADASPVRRTPMDKQQFLAKMNDPARRMTRA</sequence>
<feature type="domain" description="4Fe-4S ferredoxin-type" evidence="7">
    <location>
        <begin position="4"/>
        <end position="34"/>
    </location>
</feature>
<dbReference type="PROSITE" id="PS51379">
    <property type="entry name" value="4FE4S_FER_2"/>
    <property type="match status" value="1"/>
</dbReference>
<dbReference type="InterPro" id="IPR017896">
    <property type="entry name" value="4Fe4S_Fe-S-bd"/>
</dbReference>
<dbReference type="CDD" id="cd10559">
    <property type="entry name" value="W-FDH"/>
    <property type="match status" value="1"/>
</dbReference>
<accession>A0A1T4WAR8</accession>
<name>A0A1T4WAR8_9BACT</name>
<comment type="subcellular location">
    <subcellularLocation>
        <location evidence="1">Cell envelope</location>
    </subcellularLocation>
</comment>
<evidence type="ECO:0000256" key="3">
    <source>
        <dbReference type="ARBA" id="ARBA00022723"/>
    </source>
</evidence>
<keyword evidence="6" id="KW-0411">Iron-sulfur</keyword>
<keyword evidence="2" id="KW-0004">4Fe-4S</keyword>
<evidence type="ECO:0000313" key="8">
    <source>
        <dbReference type="EMBL" id="SKA74363.1"/>
    </source>
</evidence>
<keyword evidence="4" id="KW-0677">Repeat</keyword>
<keyword evidence="3" id="KW-0479">Metal-binding</keyword>
<dbReference type="GO" id="GO:0030313">
    <property type="term" value="C:cell envelope"/>
    <property type="evidence" value="ECO:0007669"/>
    <property type="project" value="UniProtKB-SubCell"/>
</dbReference>
<dbReference type="GO" id="GO:0046872">
    <property type="term" value="F:metal ion binding"/>
    <property type="evidence" value="ECO:0007669"/>
    <property type="project" value="UniProtKB-KW"/>
</dbReference>
<organism evidence="8 9">
    <name type="scientific">Paucidesulfovibrio gracilis DSM 16080</name>
    <dbReference type="NCBI Taxonomy" id="1121449"/>
    <lineage>
        <taxon>Bacteria</taxon>
        <taxon>Pseudomonadati</taxon>
        <taxon>Thermodesulfobacteriota</taxon>
        <taxon>Desulfovibrionia</taxon>
        <taxon>Desulfovibrionales</taxon>
        <taxon>Desulfovibrionaceae</taxon>
        <taxon>Paucidesulfovibrio</taxon>
    </lineage>
</organism>
<protein>
    <submittedName>
        <fullName evidence="8">Formate dehydrogenase iron-sulfur subunit</fullName>
    </submittedName>
</protein>
<dbReference type="STRING" id="1121449.SAMN02745704_00648"/>
<dbReference type="AlphaFoldDB" id="A0A1T4WAR8"/>
<evidence type="ECO:0000256" key="1">
    <source>
        <dbReference type="ARBA" id="ARBA00004196"/>
    </source>
</evidence>
<evidence type="ECO:0000256" key="6">
    <source>
        <dbReference type="ARBA" id="ARBA00023014"/>
    </source>
</evidence>
<evidence type="ECO:0000256" key="4">
    <source>
        <dbReference type="ARBA" id="ARBA00022737"/>
    </source>
</evidence>
<keyword evidence="5" id="KW-0408">Iron</keyword>
<evidence type="ECO:0000256" key="2">
    <source>
        <dbReference type="ARBA" id="ARBA00022485"/>
    </source>
</evidence>
<evidence type="ECO:0000256" key="5">
    <source>
        <dbReference type="ARBA" id="ARBA00023004"/>
    </source>
</evidence>
<dbReference type="RefSeq" id="WP_078716216.1">
    <property type="nucleotide sequence ID" value="NZ_FUYC01000002.1"/>
</dbReference>
<dbReference type="SUPFAM" id="SSF54862">
    <property type="entry name" value="4Fe-4S ferredoxins"/>
    <property type="match status" value="1"/>
</dbReference>
<gene>
    <name evidence="8" type="ORF">SAMN02745704_00648</name>
</gene>
<dbReference type="InterPro" id="IPR051555">
    <property type="entry name" value="FDH_Electron_Transfer_Unit"/>
</dbReference>
<dbReference type="Proteomes" id="UP000190027">
    <property type="component" value="Unassembled WGS sequence"/>
</dbReference>
<dbReference type="PANTHER" id="PTHR43545">
    <property type="entry name" value="FORMATE DEHYDROGENASE, NITRATE-INDUCIBLE, IRON-SULFUR SUBUNIT"/>
    <property type="match status" value="1"/>
</dbReference>
<dbReference type="GO" id="GO:0051539">
    <property type="term" value="F:4 iron, 4 sulfur cluster binding"/>
    <property type="evidence" value="ECO:0007669"/>
    <property type="project" value="UniProtKB-KW"/>
</dbReference>